<dbReference type="GO" id="GO:0019856">
    <property type="term" value="P:pyrimidine nucleobase biosynthetic process"/>
    <property type="evidence" value="ECO:0007669"/>
    <property type="project" value="TreeGrafter"/>
</dbReference>
<evidence type="ECO:0000313" key="9">
    <source>
        <dbReference type="EMBL" id="HEW53348.1"/>
    </source>
</evidence>
<dbReference type="NCBIfam" id="TIGR00336">
    <property type="entry name" value="pyrE"/>
    <property type="match status" value="1"/>
</dbReference>
<keyword evidence="3 6" id="KW-0328">Glycosyltransferase</keyword>
<accession>A0A7C2VPJ9</accession>
<sequence>MSWLAVELYKREMVKLGRFKLTSGLESPYYIDLRQLYSYPDLVERLVDELIKKIDFSYYDTLVGVATSGIVLASFLACRLRKPLSYVRIERKMHGTQSLVEGIVSGKRCLIVDDVATTGGSIERACIAVKEAGGVPVATLVVIDREQGAREKVERLGLKFYSYMTASELFRHLYENKIIDEKQYNDILTYIARYKPSTTGSSL</sequence>
<dbReference type="InterPro" id="IPR000836">
    <property type="entry name" value="PRTase_dom"/>
</dbReference>
<dbReference type="GO" id="GO:0044205">
    <property type="term" value="P:'de novo' UMP biosynthetic process"/>
    <property type="evidence" value="ECO:0007669"/>
    <property type="project" value="UniProtKB-UniRule"/>
</dbReference>
<dbReference type="InterPro" id="IPR004467">
    <property type="entry name" value="Or_phspho_trans_dom"/>
</dbReference>
<feature type="binding site" description="in other chain" evidence="6">
    <location>
        <begin position="113"/>
        <end position="121"/>
    </location>
    <ligand>
        <name>5-phospho-alpha-D-ribose 1-diphosphate</name>
        <dbReference type="ChEBI" id="CHEBI:58017"/>
        <note>ligand shared between dimeric partners</note>
    </ligand>
</feature>
<dbReference type="PANTHER" id="PTHR19278">
    <property type="entry name" value="OROTATE PHOSPHORIBOSYLTRANSFERASE"/>
    <property type="match status" value="1"/>
</dbReference>
<comment type="subunit">
    <text evidence="6">Homodimer.</text>
</comment>
<feature type="binding site" evidence="6">
    <location>
        <position position="92"/>
    </location>
    <ligand>
        <name>5-phospho-alpha-D-ribose 1-diphosphate</name>
        <dbReference type="ChEBI" id="CHEBI:58017"/>
        <note>ligand shared between dimeric partners</note>
    </ligand>
</feature>
<evidence type="ECO:0000256" key="4">
    <source>
        <dbReference type="ARBA" id="ARBA00022679"/>
    </source>
</evidence>
<evidence type="ECO:0000256" key="3">
    <source>
        <dbReference type="ARBA" id="ARBA00022676"/>
    </source>
</evidence>
<dbReference type="PANTHER" id="PTHR19278:SF9">
    <property type="entry name" value="URIDINE 5'-MONOPHOSPHATE SYNTHASE"/>
    <property type="match status" value="1"/>
</dbReference>
<dbReference type="Gene3D" id="3.40.50.2020">
    <property type="match status" value="1"/>
</dbReference>
<keyword evidence="4 6" id="KW-0808">Transferase</keyword>
<organism evidence="9">
    <name type="scientific">Ignisphaera aggregans</name>
    <dbReference type="NCBI Taxonomy" id="334771"/>
    <lineage>
        <taxon>Archaea</taxon>
        <taxon>Thermoproteota</taxon>
        <taxon>Thermoprotei</taxon>
        <taxon>Desulfurococcales</taxon>
        <taxon>Desulfurococcaceae</taxon>
        <taxon>Ignisphaera</taxon>
    </lineage>
</organism>
<comment type="catalytic activity">
    <reaction evidence="6">
        <text>orotidine 5'-phosphate + diphosphate = orotate + 5-phospho-alpha-D-ribose 1-diphosphate</text>
        <dbReference type="Rhea" id="RHEA:10380"/>
        <dbReference type="ChEBI" id="CHEBI:30839"/>
        <dbReference type="ChEBI" id="CHEBI:33019"/>
        <dbReference type="ChEBI" id="CHEBI:57538"/>
        <dbReference type="ChEBI" id="CHEBI:58017"/>
        <dbReference type="EC" id="2.4.2.10"/>
    </reaction>
</comment>
<keyword evidence="5 6" id="KW-0665">Pyrimidine biosynthesis</keyword>
<dbReference type="GO" id="GO:0004588">
    <property type="term" value="F:orotate phosphoribosyltransferase activity"/>
    <property type="evidence" value="ECO:0007669"/>
    <property type="project" value="UniProtKB-UniRule"/>
</dbReference>
<dbReference type="Pfam" id="PF00156">
    <property type="entry name" value="Pribosyltran"/>
    <property type="match status" value="1"/>
</dbReference>
<keyword evidence="7" id="KW-0812">Transmembrane</keyword>
<dbReference type="InterPro" id="IPR023031">
    <property type="entry name" value="OPRT"/>
</dbReference>
<reference evidence="9" key="1">
    <citation type="journal article" date="2020" name="mSystems">
        <title>Genome- and Community-Level Interaction Insights into Carbon Utilization and Element Cycling Functions of Hydrothermarchaeota in Hydrothermal Sediment.</title>
        <authorList>
            <person name="Zhou Z."/>
            <person name="Liu Y."/>
            <person name="Xu W."/>
            <person name="Pan J."/>
            <person name="Luo Z.H."/>
            <person name="Li M."/>
        </authorList>
    </citation>
    <scope>NUCLEOTIDE SEQUENCE [LARGE SCALE GENOMIC DNA]</scope>
    <source>
        <strain evidence="9">SpSt-16</strain>
    </source>
</reference>
<keyword evidence="7" id="KW-1133">Transmembrane helix</keyword>
<dbReference type="CDD" id="cd06223">
    <property type="entry name" value="PRTases_typeI"/>
    <property type="match status" value="1"/>
</dbReference>
<feature type="transmembrane region" description="Helical" evidence="7">
    <location>
        <begin position="56"/>
        <end position="78"/>
    </location>
</feature>
<dbReference type="AlphaFoldDB" id="A0A7C2VPJ9"/>
<comment type="pathway">
    <text evidence="1 6">Pyrimidine metabolism; UMP biosynthesis via de novo pathway; UMP from orotate: step 1/2.</text>
</comment>
<feature type="binding site" evidence="6">
    <location>
        <position position="88"/>
    </location>
    <ligand>
        <name>5-phospho-alpha-D-ribose 1-diphosphate</name>
        <dbReference type="ChEBI" id="CHEBI:58017"/>
        <note>ligand shared between dimeric partners</note>
    </ligand>
</feature>
<comment type="caution">
    <text evidence="6">Lacks conserved residue(s) required for the propagation of feature annotation.</text>
</comment>
<dbReference type="EMBL" id="DSGT01000011">
    <property type="protein sequence ID" value="HEW53348.1"/>
    <property type="molecule type" value="Genomic_DNA"/>
</dbReference>
<evidence type="ECO:0000256" key="6">
    <source>
        <dbReference type="HAMAP-Rule" id="MF_01208"/>
    </source>
</evidence>
<comment type="function">
    <text evidence="6">Catalyzes the transfer of a ribosyl phosphate group from 5-phosphoribose 1-diphosphate to orotate, leading to the formation of orotidine monophosphate (OMP).</text>
</comment>
<feature type="binding site" evidence="6">
    <location>
        <position position="117"/>
    </location>
    <ligand>
        <name>orotate</name>
        <dbReference type="ChEBI" id="CHEBI:30839"/>
    </ligand>
</feature>
<keyword evidence="7" id="KW-0472">Membrane</keyword>
<evidence type="ECO:0000259" key="8">
    <source>
        <dbReference type="Pfam" id="PF00156"/>
    </source>
</evidence>
<feature type="domain" description="Phosphoribosyltransferase" evidence="8">
    <location>
        <begin position="43"/>
        <end position="152"/>
    </location>
</feature>
<comment type="similarity">
    <text evidence="6">Belongs to the purine/pyrimidine phosphoribosyltransferase family. PyrE subfamily.</text>
</comment>
<gene>
    <name evidence="6" type="primary">pyrE</name>
    <name evidence="9" type="ORF">ENO77_04205</name>
</gene>
<evidence type="ECO:0000256" key="7">
    <source>
        <dbReference type="SAM" id="Phobius"/>
    </source>
</evidence>
<evidence type="ECO:0000256" key="1">
    <source>
        <dbReference type="ARBA" id="ARBA00004889"/>
    </source>
</evidence>
<comment type="cofactor">
    <cofactor evidence="6">
        <name>Mg(2+)</name>
        <dbReference type="ChEBI" id="CHEBI:18420"/>
    </cofactor>
</comment>
<dbReference type="InterPro" id="IPR029057">
    <property type="entry name" value="PRTase-like"/>
</dbReference>
<dbReference type="EC" id="2.4.2.10" evidence="2 6"/>
<evidence type="ECO:0000256" key="2">
    <source>
        <dbReference type="ARBA" id="ARBA00011971"/>
    </source>
</evidence>
<feature type="binding site" evidence="6">
    <location>
        <position position="94"/>
    </location>
    <ligand>
        <name>5-phospho-alpha-D-ribose 1-diphosphate</name>
        <dbReference type="ChEBI" id="CHEBI:58017"/>
        <note>ligand shared between dimeric partners</note>
    </ligand>
</feature>
<dbReference type="UniPathway" id="UPA00070">
    <property type="reaction ID" value="UER00119"/>
</dbReference>
<dbReference type="SUPFAM" id="SSF53271">
    <property type="entry name" value="PRTase-like"/>
    <property type="match status" value="1"/>
</dbReference>
<comment type="caution">
    <text evidence="9">The sequence shown here is derived from an EMBL/GenBank/DDBJ whole genome shotgun (WGS) entry which is preliminary data.</text>
</comment>
<keyword evidence="6" id="KW-0460">Magnesium</keyword>
<dbReference type="HAMAP" id="MF_01208">
    <property type="entry name" value="PyrE"/>
    <property type="match status" value="1"/>
</dbReference>
<feature type="binding site" evidence="6">
    <location>
        <position position="145"/>
    </location>
    <ligand>
        <name>orotate</name>
        <dbReference type="ChEBI" id="CHEBI:30839"/>
    </ligand>
</feature>
<proteinExistence type="inferred from homology"/>
<name>A0A7C2VPJ9_9CREN</name>
<protein>
    <recommendedName>
        <fullName evidence="2 6">Orotate phosphoribosyltransferase</fullName>
        <shortName evidence="6">OPRT</shortName>
        <shortName evidence="6">OPRTase</shortName>
        <ecNumber evidence="2 6">2.4.2.10</ecNumber>
    </recommendedName>
</protein>
<dbReference type="GO" id="GO:0000287">
    <property type="term" value="F:magnesium ion binding"/>
    <property type="evidence" value="ECO:0007669"/>
    <property type="project" value="UniProtKB-UniRule"/>
</dbReference>
<evidence type="ECO:0000256" key="5">
    <source>
        <dbReference type="ARBA" id="ARBA00022975"/>
    </source>
</evidence>